<evidence type="ECO:0000256" key="1">
    <source>
        <dbReference type="SAM" id="SignalP"/>
    </source>
</evidence>
<feature type="signal peptide" evidence="1">
    <location>
        <begin position="1"/>
        <end position="19"/>
    </location>
</feature>
<organism evidence="3">
    <name type="scientific">Candidatus Kentrum sp. LPFa</name>
    <dbReference type="NCBI Taxonomy" id="2126335"/>
    <lineage>
        <taxon>Bacteria</taxon>
        <taxon>Pseudomonadati</taxon>
        <taxon>Pseudomonadota</taxon>
        <taxon>Gammaproteobacteria</taxon>
        <taxon>Candidatus Kentrum</taxon>
    </lineage>
</organism>
<reference evidence="3" key="1">
    <citation type="submission" date="2019-02" db="EMBL/GenBank/DDBJ databases">
        <authorList>
            <person name="Gruber-Vodicka R. H."/>
            <person name="Seah K. B. B."/>
        </authorList>
    </citation>
    <scope>NUCLEOTIDE SEQUENCE</scope>
    <source>
        <strain evidence="2">BECK_S312</strain>
        <strain evidence="3">BECK_S426</strain>
    </source>
</reference>
<accession>A0A450Y0D7</accession>
<evidence type="ECO:0000313" key="3">
    <source>
        <dbReference type="EMBL" id="VFK34996.1"/>
    </source>
</evidence>
<keyword evidence="1" id="KW-0732">Signal</keyword>
<gene>
    <name evidence="2" type="ORF">BECKLPF1236A_GA0070988_102884</name>
    <name evidence="3" type="ORF">BECKLPF1236C_GA0070990_103203</name>
</gene>
<proteinExistence type="predicted"/>
<evidence type="ECO:0000313" key="2">
    <source>
        <dbReference type="EMBL" id="VFK21119.1"/>
    </source>
</evidence>
<dbReference type="EMBL" id="CAADFM010000288">
    <property type="protein sequence ID" value="VFK21119.1"/>
    <property type="molecule type" value="Genomic_DNA"/>
</dbReference>
<name>A0A450Y0D7_9GAMM</name>
<feature type="chain" id="PRO_5036113527" evidence="1">
    <location>
        <begin position="20"/>
        <end position="75"/>
    </location>
</feature>
<sequence length="75" mass="8254">MKKIILILSSMIISASVFAQMEPYQMLNAGEDRKSAWVLNTNSGQVKKCFYPSSGAGFVLTCTAWSEQNDSNTSK</sequence>
<dbReference type="EMBL" id="CAADFP010000320">
    <property type="protein sequence ID" value="VFK34996.1"/>
    <property type="molecule type" value="Genomic_DNA"/>
</dbReference>
<protein>
    <submittedName>
        <fullName evidence="3">Uncharacterized protein</fullName>
    </submittedName>
</protein>
<dbReference type="AlphaFoldDB" id="A0A450Y0D7"/>